<dbReference type="CDD" id="cd16016">
    <property type="entry name" value="AP-SPAP"/>
    <property type="match status" value="1"/>
</dbReference>
<dbReference type="Gene3D" id="3.30.1360.150">
    <property type="match status" value="1"/>
</dbReference>
<dbReference type="RefSeq" id="WP_194738480.1">
    <property type="nucleotide sequence ID" value="NZ_JADKYY010000002.1"/>
</dbReference>
<protein>
    <submittedName>
        <fullName evidence="7">Alkaline phosphatase family protein</fullName>
    </submittedName>
</protein>
<evidence type="ECO:0000256" key="2">
    <source>
        <dbReference type="ARBA" id="ARBA00022723"/>
    </source>
</evidence>
<comment type="caution">
    <text evidence="7">The sequence shown here is derived from an EMBL/GenBank/DDBJ whole genome shotgun (WGS) entry which is preliminary data.</text>
</comment>
<dbReference type="Proteomes" id="UP000694480">
    <property type="component" value="Unassembled WGS sequence"/>
</dbReference>
<dbReference type="Pfam" id="PF01663">
    <property type="entry name" value="Phosphodiest"/>
    <property type="match status" value="1"/>
</dbReference>
<feature type="chain" id="PRO_5036743809" evidence="6">
    <location>
        <begin position="21"/>
        <end position="543"/>
    </location>
</feature>
<feature type="active site" description="Phosphothreonine intermediate" evidence="4">
    <location>
        <position position="77"/>
    </location>
</feature>
<dbReference type="GO" id="GO:0046872">
    <property type="term" value="F:metal ion binding"/>
    <property type="evidence" value="ECO:0007669"/>
    <property type="project" value="UniProtKB-KW"/>
</dbReference>
<evidence type="ECO:0000256" key="3">
    <source>
        <dbReference type="ARBA" id="ARBA00022729"/>
    </source>
</evidence>
<evidence type="ECO:0000313" key="7">
    <source>
        <dbReference type="EMBL" id="MBF5026543.1"/>
    </source>
</evidence>
<evidence type="ECO:0000256" key="1">
    <source>
        <dbReference type="ARBA" id="ARBA00022553"/>
    </source>
</evidence>
<keyword evidence="2" id="KW-0479">Metal-binding</keyword>
<dbReference type="GO" id="GO:0004035">
    <property type="term" value="F:alkaline phosphatase activity"/>
    <property type="evidence" value="ECO:0007669"/>
    <property type="project" value="InterPro"/>
</dbReference>
<dbReference type="InterPro" id="IPR017850">
    <property type="entry name" value="Alkaline_phosphatase_core_sf"/>
</dbReference>
<keyword evidence="8" id="KW-1185">Reference proteome</keyword>
<dbReference type="Gene3D" id="3.40.720.10">
    <property type="entry name" value="Alkaline Phosphatase, subunit A"/>
    <property type="match status" value="1"/>
</dbReference>
<name>A0A931E9A6_9FLAO</name>
<dbReference type="AlphaFoldDB" id="A0A931E9A6"/>
<dbReference type="SUPFAM" id="SSF53649">
    <property type="entry name" value="Alkaline phosphatase-like"/>
    <property type="match status" value="1"/>
</dbReference>
<sequence length="543" mass="60736">MKIRGIVAVLLFSGVIFSSAQQIEQPPKLVVGMVVDQMRWDQLYRFEKHFGEGGFNRLLKEGYNFNNVMINYIPTVTALGHTSVYTGSVPSIHGIAGNDWTDRRTGQNVYCTTDASVKGVGSSSEKIGAHSPHNLWSTTITDQLRMASNFRSKVVGVSLKDRAAILPAGHNPTAAFWFDEGTGHFVTSSYYMNELPEWVRKFNSKDIGSQLVRNGWNTLKDIREYKESTEDNMPWENTIGSAKEPVFPYSNLAKDYNEKKGVIRSTPFGNTLTLRMAEASLEGYQLGRGEETDFLVVNIASTDYVGHTFGPNSIEVQDTYLRLDKDLEIFLNALDQKVGKGNYLFFLTSDHGAAHSVAYMKQNKMSSDFFDKDLLSGLEKELETLLGQKDLIYTIDNYQVYFNESSIMKNGLSLEQVSKATTDYLNRDPRVLYAVDLSKVGSAPIPEPIKSRIINGYNWQRSGHIQIISHDAMLPSYSLKGTTHSVWNSYDAHIPLIFMGKGISQGQSSKPYYMTDIAPTLAQLLKIENPSGNIGEPIVELLD</sequence>
<feature type="binding site" evidence="5">
    <location>
        <position position="98"/>
    </location>
    <ligand>
        <name>substrate</name>
    </ligand>
</feature>
<evidence type="ECO:0000256" key="6">
    <source>
        <dbReference type="SAM" id="SignalP"/>
    </source>
</evidence>
<gene>
    <name evidence="7" type="ORF">IC612_01870</name>
</gene>
<proteinExistence type="predicted"/>
<feature type="binding site" evidence="5">
    <location>
        <begin position="160"/>
        <end position="162"/>
    </location>
    <ligand>
        <name>substrate</name>
    </ligand>
</feature>
<reference evidence="7" key="1">
    <citation type="submission" date="2020-11" db="EMBL/GenBank/DDBJ databases">
        <title>Genome seq and assembly of Planobacterium sp.</title>
        <authorList>
            <person name="Chhetri G."/>
        </authorList>
    </citation>
    <scope>NUCLEOTIDE SEQUENCE</scope>
    <source>
        <strain evidence="7">GCR5</strain>
    </source>
</reference>
<organism evidence="7 8">
    <name type="scientific">Planobacterium oryzisoli</name>
    <dbReference type="NCBI Taxonomy" id="2771435"/>
    <lineage>
        <taxon>Bacteria</taxon>
        <taxon>Pseudomonadati</taxon>
        <taxon>Bacteroidota</taxon>
        <taxon>Flavobacteriia</taxon>
        <taxon>Flavobacteriales</taxon>
        <taxon>Weeksellaceae</taxon>
        <taxon>Chryseobacterium group</taxon>
        <taxon>Chryseobacterium</taxon>
    </lineage>
</organism>
<dbReference type="InterPro" id="IPR026263">
    <property type="entry name" value="Alkaline_phosphatase_prok"/>
</dbReference>
<dbReference type="EMBL" id="JADKYY010000002">
    <property type="protein sequence ID" value="MBF5026543.1"/>
    <property type="molecule type" value="Genomic_DNA"/>
</dbReference>
<evidence type="ECO:0000256" key="5">
    <source>
        <dbReference type="PIRSR" id="PIRSR031924-51"/>
    </source>
</evidence>
<dbReference type="PANTHER" id="PTHR10151:SF120">
    <property type="entry name" value="BIS(5'-ADENOSYL)-TRIPHOSPHATASE"/>
    <property type="match status" value="1"/>
</dbReference>
<keyword evidence="3 6" id="KW-0732">Signal</keyword>
<evidence type="ECO:0000256" key="4">
    <source>
        <dbReference type="PIRSR" id="PIRSR031924-50"/>
    </source>
</evidence>
<feature type="signal peptide" evidence="6">
    <location>
        <begin position="1"/>
        <end position="20"/>
    </location>
</feature>
<dbReference type="InterPro" id="IPR002591">
    <property type="entry name" value="Phosphodiest/P_Trfase"/>
</dbReference>
<accession>A0A931E9A6</accession>
<evidence type="ECO:0000313" key="8">
    <source>
        <dbReference type="Proteomes" id="UP000694480"/>
    </source>
</evidence>
<dbReference type="PIRSF" id="PIRSF031924">
    <property type="entry name" value="Pi-irrepressible_AP"/>
    <property type="match status" value="1"/>
</dbReference>
<keyword evidence="1 4" id="KW-0597">Phosphoprotein</keyword>
<dbReference type="NCBIfam" id="NF042991">
    <property type="entry name" value="alk_phos_PafA"/>
    <property type="match status" value="1"/>
</dbReference>
<dbReference type="PANTHER" id="PTHR10151">
    <property type="entry name" value="ECTONUCLEOTIDE PYROPHOSPHATASE/PHOSPHODIESTERASE"/>
    <property type="match status" value="1"/>
</dbReference>